<protein>
    <submittedName>
        <fullName evidence="1">Uncharacterized protein</fullName>
    </submittedName>
</protein>
<name>A0A0S4WF77_RALSL</name>
<accession>A0A0S4WF77</accession>
<organism evidence="1">
    <name type="scientific">Ralstonia solanacearum</name>
    <name type="common">Pseudomonas solanacearum</name>
    <dbReference type="NCBI Taxonomy" id="305"/>
    <lineage>
        <taxon>Bacteria</taxon>
        <taxon>Pseudomonadati</taxon>
        <taxon>Pseudomonadota</taxon>
        <taxon>Betaproteobacteria</taxon>
        <taxon>Burkholderiales</taxon>
        <taxon>Burkholderiaceae</taxon>
        <taxon>Ralstonia</taxon>
        <taxon>Ralstonia solanacearum species complex</taxon>
    </lineage>
</organism>
<dbReference type="EMBL" id="LN899827">
    <property type="protein sequence ID" value="CUV44890.1"/>
    <property type="molecule type" value="Genomic_DNA"/>
</dbReference>
<proteinExistence type="predicted"/>
<gene>
    <name evidence="1" type="ORF">TO10_v1_200029</name>
</gene>
<evidence type="ECO:0000313" key="1">
    <source>
        <dbReference type="EMBL" id="CUV44890.1"/>
    </source>
</evidence>
<reference evidence="1" key="1">
    <citation type="submission" date="2015-10" db="EMBL/GenBank/DDBJ databases">
        <authorList>
            <person name="Gilbert D.G."/>
        </authorList>
    </citation>
    <scope>NUCLEOTIDE SEQUENCE</scope>
    <source>
        <strain evidence="1">Phyl III-seqv23</strain>
    </source>
</reference>
<dbReference type="AlphaFoldDB" id="A0A0S4WF77"/>
<sequence>MKLPQLSRWECSGYQSSRLRLPRSSKKGHLRTF</sequence>